<dbReference type="Proteomes" id="UP001337580">
    <property type="component" value="Chromosome"/>
</dbReference>
<dbReference type="InterPro" id="IPR020568">
    <property type="entry name" value="Ribosomal_Su5_D2-typ_SF"/>
</dbReference>
<dbReference type="EMBL" id="AP027924">
    <property type="protein sequence ID" value="BED91664.1"/>
    <property type="molecule type" value="Genomic_DNA"/>
</dbReference>
<proteinExistence type="inferred from homology"/>
<dbReference type="InterPro" id="IPR036956">
    <property type="entry name" value="Impact_N_sf"/>
</dbReference>
<name>A0AA48KYW0_9FIRM</name>
<accession>A0AA48KYW0</accession>
<dbReference type="Gene3D" id="3.30.230.30">
    <property type="entry name" value="Impact, N-terminal domain"/>
    <property type="match status" value="1"/>
</dbReference>
<evidence type="ECO:0000256" key="1">
    <source>
        <dbReference type="ARBA" id="ARBA00007665"/>
    </source>
</evidence>
<gene>
    <name evidence="3" type="ORF">CfP315_0175</name>
</gene>
<dbReference type="KEGG" id="ips:CfP315_0175"/>
<dbReference type="GO" id="GO:0005737">
    <property type="term" value="C:cytoplasm"/>
    <property type="evidence" value="ECO:0007669"/>
    <property type="project" value="TreeGrafter"/>
</dbReference>
<dbReference type="PANTHER" id="PTHR16301:SF20">
    <property type="entry name" value="IMPACT FAMILY MEMBER YIGZ"/>
    <property type="match status" value="1"/>
</dbReference>
<dbReference type="AlphaFoldDB" id="A0AA48KYW0"/>
<evidence type="ECO:0000313" key="3">
    <source>
        <dbReference type="EMBL" id="BED91664.1"/>
    </source>
</evidence>
<dbReference type="PANTHER" id="PTHR16301">
    <property type="entry name" value="IMPACT-RELATED"/>
    <property type="match status" value="1"/>
</dbReference>
<reference evidence="3" key="1">
    <citation type="journal article" date="2023" name="ISME J.">
        <title>Emergence of putative energy parasites within Clostridia revealed by genome analysis of a novel endosymbiotic clade.</title>
        <authorList>
            <person name="Takahashi K."/>
            <person name="Kuwahara H."/>
            <person name="Horikawa Y."/>
            <person name="Izawa K."/>
            <person name="Kato D."/>
            <person name="Inagaki T."/>
            <person name="Yuki M."/>
            <person name="Ohkuma M."/>
            <person name="Hongoh Y."/>
        </authorList>
    </citation>
    <scope>NUCLEOTIDE SEQUENCE</scope>
    <source>
        <strain evidence="3">CfP3-15</strain>
    </source>
</reference>
<protein>
    <submittedName>
        <fullName evidence="3">YigZ family protein</fullName>
    </submittedName>
</protein>
<sequence>MHYKTFSKSFEYKFKERKSLFVCRGENVVSENCALECLNIFRKKYFDSKRVVYSYSILDGTVRFNSDGEPRGTAGEQVLNVINNESLKNVIIMVARYFGGILLGASRLAKTYNEASKNVVEGCGIRILSLCVLFVINVKYSFLDNFLNLVSKFGAKIICSDYGENVVFKCACLKEKFSEFCGSYCDIFFEKMEFDLVGENYF</sequence>
<evidence type="ECO:0000259" key="2">
    <source>
        <dbReference type="Pfam" id="PF01205"/>
    </source>
</evidence>
<dbReference type="GO" id="GO:0006446">
    <property type="term" value="P:regulation of translational initiation"/>
    <property type="evidence" value="ECO:0007669"/>
    <property type="project" value="TreeGrafter"/>
</dbReference>
<dbReference type="Pfam" id="PF01205">
    <property type="entry name" value="Impact_N"/>
    <property type="match status" value="1"/>
</dbReference>
<feature type="domain" description="Impact N-terminal" evidence="2">
    <location>
        <begin position="17"/>
        <end position="119"/>
    </location>
</feature>
<dbReference type="PROSITE" id="PS00910">
    <property type="entry name" value="UPF0029"/>
    <property type="match status" value="1"/>
</dbReference>
<dbReference type="InterPro" id="IPR020569">
    <property type="entry name" value="UPF0029_Impact_CS"/>
</dbReference>
<comment type="similarity">
    <text evidence="1">Belongs to the IMPACT family.</text>
</comment>
<dbReference type="SUPFAM" id="SSF54211">
    <property type="entry name" value="Ribosomal protein S5 domain 2-like"/>
    <property type="match status" value="1"/>
</dbReference>
<organism evidence="3">
    <name type="scientific">Candidatus Improbicoccus pseudotrichonymphae</name>
    <dbReference type="NCBI Taxonomy" id="3033792"/>
    <lineage>
        <taxon>Bacteria</taxon>
        <taxon>Bacillati</taxon>
        <taxon>Bacillota</taxon>
        <taxon>Clostridia</taxon>
        <taxon>Candidatus Improbicoccus</taxon>
    </lineage>
</organism>
<dbReference type="InterPro" id="IPR023582">
    <property type="entry name" value="Impact"/>
</dbReference>
<dbReference type="InterPro" id="IPR001498">
    <property type="entry name" value="Impact_N"/>
</dbReference>